<evidence type="ECO:0000313" key="17">
    <source>
        <dbReference type="EMBL" id="ASJ22853.1"/>
    </source>
</evidence>
<evidence type="ECO:0000256" key="8">
    <source>
        <dbReference type="ARBA" id="ARBA00060643"/>
    </source>
</evidence>
<dbReference type="FunFam" id="3.20.20.10:FF:000003">
    <property type="entry name" value="Diaminopimelate decarboxylase"/>
    <property type="match status" value="1"/>
</dbReference>
<keyword evidence="6 12" id="KW-0456">Lyase</keyword>
<evidence type="ECO:0000256" key="12">
    <source>
        <dbReference type="HAMAP-Rule" id="MF_02120"/>
    </source>
</evidence>
<gene>
    <name evidence="12" type="primary">lysA</name>
    <name evidence="17" type="ORF">LHGZ1_0022</name>
</gene>
<organism evidence="17 18">
    <name type="scientific">Laribacter hongkongensis</name>
    <dbReference type="NCBI Taxonomy" id="168471"/>
    <lineage>
        <taxon>Bacteria</taxon>
        <taxon>Pseudomonadati</taxon>
        <taxon>Pseudomonadota</taxon>
        <taxon>Betaproteobacteria</taxon>
        <taxon>Neisseriales</taxon>
        <taxon>Aquaspirillaceae</taxon>
        <taxon>Laribacter</taxon>
    </lineage>
</organism>
<dbReference type="Proteomes" id="UP000197424">
    <property type="component" value="Chromosome"/>
</dbReference>
<feature type="domain" description="Orn/DAP/Arg decarboxylase 2 C-terminal" evidence="15">
    <location>
        <begin position="33"/>
        <end position="370"/>
    </location>
</feature>
<dbReference type="InterPro" id="IPR029066">
    <property type="entry name" value="PLP-binding_barrel"/>
</dbReference>
<feature type="binding site" evidence="12">
    <location>
        <position position="316"/>
    </location>
    <ligand>
        <name>substrate</name>
    </ligand>
</feature>
<evidence type="ECO:0000256" key="1">
    <source>
        <dbReference type="ARBA" id="ARBA00001933"/>
    </source>
</evidence>
<evidence type="ECO:0000313" key="18">
    <source>
        <dbReference type="Proteomes" id="UP000197424"/>
    </source>
</evidence>
<dbReference type="InterPro" id="IPR009006">
    <property type="entry name" value="Ala_racemase/Decarboxylase_C"/>
</dbReference>
<feature type="binding site" evidence="12">
    <location>
        <position position="239"/>
    </location>
    <ligand>
        <name>pyridoxal 5'-phosphate</name>
        <dbReference type="ChEBI" id="CHEBI:597326"/>
    </ligand>
</feature>
<dbReference type="InterPro" id="IPR000183">
    <property type="entry name" value="Orn/DAP/Arg_de-COase"/>
</dbReference>
<evidence type="ECO:0000256" key="4">
    <source>
        <dbReference type="ARBA" id="ARBA00022898"/>
    </source>
</evidence>
<dbReference type="GO" id="GO:0009089">
    <property type="term" value="P:lysine biosynthetic process via diaminopimelate"/>
    <property type="evidence" value="ECO:0007669"/>
    <property type="project" value="UniProtKB-UniRule"/>
</dbReference>
<sequence length="417" mass="45636">MNAFHYQNRELCVEDIPLARIAEQYGTPCYVYAESALTQAYSAYSNAFAGMPHLVCYALKANSNLSVIRHFASLGAGFDTVSIGEIERVLAAGGEAGKIVFSGVGKSAAEMRRALEIGIHCFNVESVNELERLDTVARELGKRAPVSLRINPNVDARTHPYISTGLKNNKFGIAYDIARQSYRRAAALPNLDVIGIDCHIGSQLTDSTPLIDALDRLLALVDQLSEDGIRLRHVDIGGGLGIRYADETPPDLQQYADAIRERLAGRDLALLMEPGRSLVGNAGVLLTRVEYLKEGDGKHFAVVDAAMNDLMRPSYYQAFHDIRPVTQHDAELLPALYDVVGPICESSDFLGKDRALALREGDLIAVMSSGAYGSTMSSNYNTRPRAAEVLVNGRHVRLVRARETFEQLIANEIDLLD</sequence>
<comment type="pathway">
    <text evidence="8 12 14">Amino-acid biosynthesis; L-lysine biosynthesis via DAP pathway; L-lysine from DL-2,6-diaminopimelate: step 1/1.</text>
</comment>
<evidence type="ECO:0000256" key="10">
    <source>
        <dbReference type="ARBA" id="ARBA00066427"/>
    </source>
</evidence>
<evidence type="ECO:0000256" key="6">
    <source>
        <dbReference type="ARBA" id="ARBA00023239"/>
    </source>
</evidence>
<feature type="binding site" evidence="12">
    <location>
        <position position="372"/>
    </location>
    <ligand>
        <name>substrate</name>
    </ligand>
</feature>
<dbReference type="Pfam" id="PF02784">
    <property type="entry name" value="Orn_Arg_deC_N"/>
    <property type="match status" value="1"/>
</dbReference>
<evidence type="ECO:0000256" key="3">
    <source>
        <dbReference type="ARBA" id="ARBA00022793"/>
    </source>
</evidence>
<feature type="binding site" evidence="12">
    <location>
        <position position="312"/>
    </location>
    <ligand>
        <name>substrate</name>
    </ligand>
</feature>
<dbReference type="GO" id="GO:0030170">
    <property type="term" value="F:pyridoxal phosphate binding"/>
    <property type="evidence" value="ECO:0007669"/>
    <property type="project" value="UniProtKB-UniRule"/>
</dbReference>
<dbReference type="Gene3D" id="2.40.37.10">
    <property type="entry name" value="Lyase, Ornithine Decarboxylase, Chain A, domain 1"/>
    <property type="match status" value="1"/>
</dbReference>
<dbReference type="PANTHER" id="PTHR43727">
    <property type="entry name" value="DIAMINOPIMELATE DECARBOXYLASE"/>
    <property type="match status" value="1"/>
</dbReference>
<keyword evidence="2 12" id="KW-0028">Amino-acid biosynthesis</keyword>
<comment type="catalytic activity">
    <reaction evidence="7 12 14">
        <text>meso-2,6-diaminopimelate + H(+) = L-lysine + CO2</text>
        <dbReference type="Rhea" id="RHEA:15101"/>
        <dbReference type="ChEBI" id="CHEBI:15378"/>
        <dbReference type="ChEBI" id="CHEBI:16526"/>
        <dbReference type="ChEBI" id="CHEBI:32551"/>
        <dbReference type="ChEBI" id="CHEBI:57791"/>
        <dbReference type="EC" id="4.1.1.20"/>
    </reaction>
</comment>
<feature type="active site" description="Proton donor" evidence="13">
    <location>
        <position position="344"/>
    </location>
</feature>
<evidence type="ECO:0000256" key="11">
    <source>
        <dbReference type="ARBA" id="ARBA00074972"/>
    </source>
</evidence>
<dbReference type="PRINTS" id="PR01181">
    <property type="entry name" value="DAPDCRBXLASE"/>
</dbReference>
<dbReference type="SUPFAM" id="SSF50621">
    <property type="entry name" value="Alanine racemase C-terminal domain-like"/>
    <property type="match status" value="1"/>
</dbReference>
<evidence type="ECO:0000256" key="7">
    <source>
        <dbReference type="ARBA" id="ARBA00050464"/>
    </source>
</evidence>
<evidence type="ECO:0000256" key="2">
    <source>
        <dbReference type="ARBA" id="ARBA00022605"/>
    </source>
</evidence>
<dbReference type="InterPro" id="IPR022643">
    <property type="entry name" value="De-COase2_C"/>
</dbReference>
<comment type="subunit">
    <text evidence="12">Homodimer.</text>
</comment>
<name>A0A248LF96_9NEIS</name>
<dbReference type="GO" id="GO:0008836">
    <property type="term" value="F:diaminopimelate decarboxylase activity"/>
    <property type="evidence" value="ECO:0007669"/>
    <property type="project" value="UniProtKB-UniRule"/>
</dbReference>
<feature type="binding site" evidence="12">
    <location>
        <position position="372"/>
    </location>
    <ligand>
        <name>pyridoxal 5'-phosphate</name>
        <dbReference type="ChEBI" id="CHEBI:597326"/>
    </ligand>
</feature>
<dbReference type="NCBIfam" id="TIGR01048">
    <property type="entry name" value="lysA"/>
    <property type="match status" value="1"/>
</dbReference>
<dbReference type="EMBL" id="CP022115">
    <property type="protein sequence ID" value="ASJ22853.1"/>
    <property type="molecule type" value="Genomic_DNA"/>
</dbReference>
<comment type="function">
    <text evidence="12">Specifically catalyzes the decarboxylation of meso-diaminopimelate (meso-DAP) to L-lysine.</text>
</comment>
<dbReference type="CDD" id="cd06828">
    <property type="entry name" value="PLPDE_III_DapDC"/>
    <property type="match status" value="1"/>
</dbReference>
<dbReference type="PROSITE" id="PS00879">
    <property type="entry name" value="ODR_DC_2_2"/>
    <property type="match status" value="1"/>
</dbReference>
<evidence type="ECO:0000259" key="16">
    <source>
        <dbReference type="Pfam" id="PF02784"/>
    </source>
</evidence>
<evidence type="ECO:0000256" key="13">
    <source>
        <dbReference type="PIRSR" id="PIRSR600183-50"/>
    </source>
</evidence>
<feature type="binding site" evidence="12">
    <location>
        <position position="276"/>
    </location>
    <ligand>
        <name>substrate</name>
    </ligand>
</feature>
<comment type="cofactor">
    <cofactor evidence="1 12 13 14">
        <name>pyridoxal 5'-phosphate</name>
        <dbReference type="ChEBI" id="CHEBI:597326"/>
    </cofactor>
</comment>
<dbReference type="OrthoDB" id="9802241at2"/>
<dbReference type="Gene3D" id="3.20.20.10">
    <property type="entry name" value="Alanine racemase"/>
    <property type="match status" value="1"/>
</dbReference>
<dbReference type="AlphaFoldDB" id="A0A248LF96"/>
<comment type="similarity">
    <text evidence="9 12">Belongs to the Orn/Lys/Arg decarboxylase class-II family. LysA subfamily.</text>
</comment>
<dbReference type="InterPro" id="IPR022644">
    <property type="entry name" value="De-COase2_N"/>
</dbReference>
<feature type="binding site" evidence="12">
    <location>
        <begin position="273"/>
        <end position="276"/>
    </location>
    <ligand>
        <name>pyridoxal 5'-phosphate</name>
        <dbReference type="ChEBI" id="CHEBI:597326"/>
    </ligand>
</feature>
<dbReference type="EC" id="4.1.1.20" evidence="10 12"/>
<proteinExistence type="inferred from homology"/>
<dbReference type="Pfam" id="PF00278">
    <property type="entry name" value="Orn_DAP_Arg_deC"/>
    <property type="match status" value="1"/>
</dbReference>
<evidence type="ECO:0000256" key="14">
    <source>
        <dbReference type="RuleBase" id="RU003738"/>
    </source>
</evidence>
<reference evidence="18" key="1">
    <citation type="submission" date="2017-06" db="EMBL/GenBank/DDBJ databases">
        <title>Whole genome sequence of Laribacter hongkongensis LHGZ1.</title>
        <authorList>
            <person name="Chen D."/>
            <person name="Wu H."/>
            <person name="Chen J."/>
        </authorList>
    </citation>
    <scope>NUCLEOTIDE SEQUENCE [LARGE SCALE GENOMIC DNA]</scope>
    <source>
        <strain evidence="18">LHGZ1</strain>
    </source>
</reference>
<feature type="domain" description="Orn/DAP/Arg decarboxylase 2 N-terminal" evidence="16">
    <location>
        <begin position="37"/>
        <end position="279"/>
    </location>
</feature>
<dbReference type="InterPro" id="IPR022657">
    <property type="entry name" value="De-COase2_CS"/>
</dbReference>
<dbReference type="InterPro" id="IPR002986">
    <property type="entry name" value="DAP_deCOOHase_LysA"/>
</dbReference>
<dbReference type="PANTHER" id="PTHR43727:SF2">
    <property type="entry name" value="GROUP IV DECARBOXYLASE"/>
    <property type="match status" value="1"/>
</dbReference>
<feature type="binding site" evidence="12">
    <location>
        <position position="345"/>
    </location>
    <ligand>
        <name>substrate</name>
    </ligand>
</feature>
<dbReference type="RefSeq" id="WP_088859772.1">
    <property type="nucleotide sequence ID" value="NZ_CP022115.1"/>
</dbReference>
<keyword evidence="5 12" id="KW-0457">Lysine biosynthesis</keyword>
<protein>
    <recommendedName>
        <fullName evidence="11 12">Diaminopimelate decarboxylase</fullName>
        <shortName evidence="12">DAP decarboxylase</shortName>
        <shortName evidence="12">DAPDC</shortName>
        <ecNumber evidence="10 12">4.1.1.20</ecNumber>
    </recommendedName>
</protein>
<dbReference type="HAMAP" id="MF_02120">
    <property type="entry name" value="LysA"/>
    <property type="match status" value="1"/>
</dbReference>
<keyword evidence="3 12" id="KW-0210">Decarboxylase</keyword>
<evidence type="ECO:0000256" key="5">
    <source>
        <dbReference type="ARBA" id="ARBA00023154"/>
    </source>
</evidence>
<dbReference type="FunFam" id="2.40.37.10:FF:000003">
    <property type="entry name" value="Diaminopimelate decarboxylase"/>
    <property type="match status" value="1"/>
</dbReference>
<feature type="modified residue" description="N6-(pyridoxal phosphate)lysine" evidence="12 13">
    <location>
        <position position="60"/>
    </location>
</feature>
<dbReference type="UniPathway" id="UPA00034">
    <property type="reaction ID" value="UER00027"/>
</dbReference>
<accession>A0A248LF96</accession>
<dbReference type="SUPFAM" id="SSF51419">
    <property type="entry name" value="PLP-binding barrel"/>
    <property type="match status" value="1"/>
</dbReference>
<evidence type="ECO:0000259" key="15">
    <source>
        <dbReference type="Pfam" id="PF00278"/>
    </source>
</evidence>
<evidence type="ECO:0000256" key="9">
    <source>
        <dbReference type="ARBA" id="ARBA00060983"/>
    </source>
</evidence>
<dbReference type="PRINTS" id="PR01179">
    <property type="entry name" value="ODADCRBXLASE"/>
</dbReference>
<keyword evidence="4 12" id="KW-0663">Pyridoxal phosphate</keyword>